<accession>A0A9P7DNG2</accession>
<protein>
    <submittedName>
        <fullName evidence="1">Uncharacterized protein</fullName>
    </submittedName>
</protein>
<gene>
    <name evidence="1" type="ORF">HD556DRAFT_1305873</name>
</gene>
<dbReference type="OrthoDB" id="2688488at2759"/>
<proteinExistence type="predicted"/>
<reference evidence="1" key="1">
    <citation type="journal article" date="2020" name="New Phytol.">
        <title>Comparative genomics reveals dynamic genome evolution in host specialist ectomycorrhizal fungi.</title>
        <authorList>
            <person name="Lofgren L.A."/>
            <person name="Nguyen N.H."/>
            <person name="Vilgalys R."/>
            <person name="Ruytinx J."/>
            <person name="Liao H.L."/>
            <person name="Branco S."/>
            <person name="Kuo A."/>
            <person name="LaButti K."/>
            <person name="Lipzen A."/>
            <person name="Andreopoulos W."/>
            <person name="Pangilinan J."/>
            <person name="Riley R."/>
            <person name="Hundley H."/>
            <person name="Na H."/>
            <person name="Barry K."/>
            <person name="Grigoriev I.V."/>
            <person name="Stajich J.E."/>
            <person name="Kennedy P.G."/>
        </authorList>
    </citation>
    <scope>NUCLEOTIDE SEQUENCE</scope>
    <source>
        <strain evidence="1">S12</strain>
    </source>
</reference>
<dbReference type="GeneID" id="64593605"/>
<dbReference type="RefSeq" id="XP_041163577.1">
    <property type="nucleotide sequence ID" value="XM_041299841.1"/>
</dbReference>
<dbReference type="AlphaFoldDB" id="A0A9P7DNG2"/>
<organism evidence="1 2">
    <name type="scientific">Suillus plorans</name>
    <dbReference type="NCBI Taxonomy" id="116603"/>
    <lineage>
        <taxon>Eukaryota</taxon>
        <taxon>Fungi</taxon>
        <taxon>Dikarya</taxon>
        <taxon>Basidiomycota</taxon>
        <taxon>Agaricomycotina</taxon>
        <taxon>Agaricomycetes</taxon>
        <taxon>Agaricomycetidae</taxon>
        <taxon>Boletales</taxon>
        <taxon>Suillineae</taxon>
        <taxon>Suillaceae</taxon>
        <taxon>Suillus</taxon>
    </lineage>
</organism>
<name>A0A9P7DNG2_9AGAM</name>
<dbReference type="EMBL" id="JABBWE010000012">
    <property type="protein sequence ID" value="KAG1799036.1"/>
    <property type="molecule type" value="Genomic_DNA"/>
</dbReference>
<sequence>MESGQSGSQDHPVACIPFTPAQRQDLDQIIGNAVSPTILQIIQDSDQTSSGLVAQDYAAILDCIIREIEHALRRNHMENVLNNDISTPFETVQQHPELCKIIHNACQTGCFSTICDTDVFQLTVTGNTEILHLPNTSSPILADLGFTRVLSHVILE</sequence>
<evidence type="ECO:0000313" key="1">
    <source>
        <dbReference type="EMBL" id="KAG1799036.1"/>
    </source>
</evidence>
<comment type="caution">
    <text evidence="1">The sequence shown here is derived from an EMBL/GenBank/DDBJ whole genome shotgun (WGS) entry which is preliminary data.</text>
</comment>
<keyword evidence="2" id="KW-1185">Reference proteome</keyword>
<evidence type="ECO:0000313" key="2">
    <source>
        <dbReference type="Proteomes" id="UP000719766"/>
    </source>
</evidence>
<dbReference type="Proteomes" id="UP000719766">
    <property type="component" value="Unassembled WGS sequence"/>
</dbReference>